<reference evidence="1" key="1">
    <citation type="submission" date="2021-05" db="EMBL/GenBank/DDBJ databases">
        <authorList>
            <person name="Pan Q."/>
            <person name="Jouanno E."/>
            <person name="Zahm M."/>
            <person name="Klopp C."/>
            <person name="Cabau C."/>
            <person name="Louis A."/>
            <person name="Berthelot C."/>
            <person name="Parey E."/>
            <person name="Roest Crollius H."/>
            <person name="Montfort J."/>
            <person name="Robinson-Rechavi M."/>
            <person name="Bouchez O."/>
            <person name="Lampietro C."/>
            <person name="Lopez Roques C."/>
            <person name="Donnadieu C."/>
            <person name="Postlethwait J."/>
            <person name="Bobe J."/>
            <person name="Dillon D."/>
            <person name="Chandos A."/>
            <person name="von Hippel F."/>
            <person name="Guiguen Y."/>
        </authorList>
    </citation>
    <scope>NUCLEOTIDE SEQUENCE</scope>
    <source>
        <strain evidence="1">YG-Jan2019</strain>
    </source>
</reference>
<sequence>MRLMELEANQVLHKIIYIEEAGFNLAKSCEQFTGSHTANEAEDLDDPTIWEDIGKEAIADMESSHQQHLQCFAHTLQLVVRDGLKETNTLTSQISKTLSSPMQKD</sequence>
<protein>
    <submittedName>
        <fullName evidence="1">Uncharacterized protein</fullName>
    </submittedName>
</protein>
<proteinExistence type="predicted"/>
<accession>A0ACC2H2D6</accession>
<name>A0ACC2H2D6_DALPE</name>
<gene>
    <name evidence="1" type="ORF">DPEC_G00071460</name>
</gene>
<organism evidence="1 2">
    <name type="scientific">Dallia pectoralis</name>
    <name type="common">Alaska blackfish</name>
    <dbReference type="NCBI Taxonomy" id="75939"/>
    <lineage>
        <taxon>Eukaryota</taxon>
        <taxon>Metazoa</taxon>
        <taxon>Chordata</taxon>
        <taxon>Craniata</taxon>
        <taxon>Vertebrata</taxon>
        <taxon>Euteleostomi</taxon>
        <taxon>Actinopterygii</taxon>
        <taxon>Neopterygii</taxon>
        <taxon>Teleostei</taxon>
        <taxon>Protacanthopterygii</taxon>
        <taxon>Esociformes</taxon>
        <taxon>Umbridae</taxon>
        <taxon>Dallia</taxon>
    </lineage>
</organism>
<comment type="caution">
    <text evidence="1">The sequence shown here is derived from an EMBL/GenBank/DDBJ whole genome shotgun (WGS) entry which is preliminary data.</text>
</comment>
<keyword evidence="2" id="KW-1185">Reference proteome</keyword>
<evidence type="ECO:0000313" key="1">
    <source>
        <dbReference type="EMBL" id="KAJ8010097.1"/>
    </source>
</evidence>
<evidence type="ECO:0000313" key="2">
    <source>
        <dbReference type="Proteomes" id="UP001157502"/>
    </source>
</evidence>
<dbReference type="EMBL" id="CM055733">
    <property type="protein sequence ID" value="KAJ8010097.1"/>
    <property type="molecule type" value="Genomic_DNA"/>
</dbReference>
<dbReference type="Proteomes" id="UP001157502">
    <property type="component" value="Chromosome 6"/>
</dbReference>